<accession>A0A242KEE4</accession>
<dbReference type="CDD" id="cd00093">
    <property type="entry name" value="HTH_XRE"/>
    <property type="match status" value="1"/>
</dbReference>
<dbReference type="SMART" id="SM00530">
    <property type="entry name" value="HTH_XRE"/>
    <property type="match status" value="1"/>
</dbReference>
<dbReference type="GO" id="GO:0003677">
    <property type="term" value="F:DNA binding"/>
    <property type="evidence" value="ECO:0007669"/>
    <property type="project" value="InterPro"/>
</dbReference>
<name>A0A242KEE4_9ENTE</name>
<dbReference type="Gene3D" id="1.10.10.2910">
    <property type="match status" value="1"/>
</dbReference>
<organism evidence="3">
    <name type="scientific">Candidatus Enterococcus clewellii</name>
    <dbReference type="NCBI Taxonomy" id="1834193"/>
    <lineage>
        <taxon>Bacteria</taxon>
        <taxon>Bacillati</taxon>
        <taxon>Bacillota</taxon>
        <taxon>Bacilli</taxon>
        <taxon>Lactobacillales</taxon>
        <taxon>Enterococcaceae</taxon>
        <taxon>Enterococcus</taxon>
    </lineage>
</organism>
<dbReference type="OrthoDB" id="9816277at2"/>
<dbReference type="AlphaFoldDB" id="A0A242KEE4"/>
<dbReference type="PANTHER" id="PTHR43236">
    <property type="entry name" value="ANTITOXIN HIGA1"/>
    <property type="match status" value="1"/>
</dbReference>
<comment type="similarity">
    <text evidence="1">Belongs to the short-chain fatty acyl-CoA assimilation regulator (ScfR) family.</text>
</comment>
<reference evidence="4" key="3">
    <citation type="submission" date="2024-03" db="EMBL/GenBank/DDBJ databases">
        <title>The Genome Sequence of Enterococcus sp. DIV0242b.</title>
        <authorList>
            <consortium name="The Broad Institute Genomics Platform"/>
            <consortium name="The Broad Institute Microbial Omics Core"/>
            <consortium name="The Broad Institute Genomic Center for Infectious Diseases"/>
            <person name="Earl A."/>
            <person name="Manson A."/>
            <person name="Gilmore M."/>
            <person name="Schwartman J."/>
            <person name="Shea T."/>
            <person name="Abouelleil A."/>
            <person name="Cao P."/>
            <person name="Chapman S."/>
            <person name="Cusick C."/>
            <person name="Young S."/>
            <person name="Neafsey D."/>
            <person name="Nusbaum C."/>
            <person name="Birren B."/>
        </authorList>
    </citation>
    <scope>NUCLEOTIDE SEQUENCE</scope>
    <source>
        <strain evidence="4">9E7_DIV0242</strain>
    </source>
</reference>
<evidence type="ECO:0000313" key="3">
    <source>
        <dbReference type="EMBL" id="OTP19158.1"/>
    </source>
</evidence>
<dbReference type="Proteomes" id="UP000195141">
    <property type="component" value="Chromosome"/>
</dbReference>
<dbReference type="InterPro" id="IPR010359">
    <property type="entry name" value="IrrE_HExxH"/>
</dbReference>
<gene>
    <name evidence="4" type="ORF">A5888_000960</name>
    <name evidence="3" type="ORF">A5888_000972</name>
</gene>
<dbReference type="InterPro" id="IPR010982">
    <property type="entry name" value="Lambda_DNA-bd_dom_sf"/>
</dbReference>
<evidence type="ECO:0000313" key="5">
    <source>
        <dbReference type="Proteomes" id="UP000195141"/>
    </source>
</evidence>
<reference evidence="3" key="1">
    <citation type="submission" date="2017-05" db="EMBL/GenBank/DDBJ databases">
        <title>The Genome Sequence of Enterococcus sp. 9E7_DIV0242.</title>
        <authorList>
            <consortium name="The Broad Institute Genomics Platform"/>
            <consortium name="The Broad Institute Genomic Center for Infectious Diseases"/>
            <person name="Earl A."/>
            <person name="Manson A."/>
            <person name="Schwartman J."/>
            <person name="Gilmore M."/>
            <person name="Abouelleil A."/>
            <person name="Cao P."/>
            <person name="Chapman S."/>
            <person name="Cusick C."/>
            <person name="Shea T."/>
            <person name="Young S."/>
            <person name="Neafsey D."/>
            <person name="Nusbaum C."/>
            <person name="Birren B."/>
        </authorList>
    </citation>
    <scope>NUCLEOTIDE SEQUENCE [LARGE SCALE GENOMIC DNA]</scope>
    <source>
        <strain evidence="3">9E7_DIV0242</strain>
    </source>
</reference>
<dbReference type="SUPFAM" id="SSF47413">
    <property type="entry name" value="lambda repressor-like DNA-binding domains"/>
    <property type="match status" value="1"/>
</dbReference>
<dbReference type="Pfam" id="PF06114">
    <property type="entry name" value="Peptidase_M78"/>
    <property type="match status" value="1"/>
</dbReference>
<evidence type="ECO:0000313" key="4">
    <source>
        <dbReference type="EMBL" id="WYJ89241.1"/>
    </source>
</evidence>
<dbReference type="Gene3D" id="1.10.260.40">
    <property type="entry name" value="lambda repressor-like DNA-binding domains"/>
    <property type="match status" value="1"/>
</dbReference>
<dbReference type="RefSeq" id="WP_086348059.1">
    <property type="nucleotide sequence ID" value="NZ_CP147247.1"/>
</dbReference>
<dbReference type="EMBL" id="CP147247">
    <property type="protein sequence ID" value="WYJ89241.1"/>
    <property type="molecule type" value="Genomic_DNA"/>
</dbReference>
<dbReference type="PROSITE" id="PS50943">
    <property type="entry name" value="HTH_CROC1"/>
    <property type="match status" value="1"/>
</dbReference>
<evidence type="ECO:0000259" key="2">
    <source>
        <dbReference type="PROSITE" id="PS50943"/>
    </source>
</evidence>
<dbReference type="InterPro" id="IPR052345">
    <property type="entry name" value="Rad_response_metalloprotease"/>
</dbReference>
<dbReference type="EMBL" id="NGMM01000001">
    <property type="protein sequence ID" value="OTP19158.1"/>
    <property type="molecule type" value="Genomic_DNA"/>
</dbReference>
<dbReference type="PANTHER" id="PTHR43236:SF2">
    <property type="entry name" value="BLL0069 PROTEIN"/>
    <property type="match status" value="1"/>
</dbReference>
<feature type="domain" description="HTH cro/C1-type" evidence="2">
    <location>
        <begin position="7"/>
        <end position="59"/>
    </location>
</feature>
<reference evidence="4" key="2">
    <citation type="submission" date="2017-05" db="EMBL/GenBank/DDBJ databases">
        <authorList>
            <consortium name="The Broad Institute Genomics Platform"/>
            <consortium name="The Broad Institute Genomic Center for Infectious Diseases"/>
            <person name="Earl A."/>
            <person name="Manson A."/>
            <person name="Schwartman J."/>
            <person name="Gilmore M."/>
            <person name="Abouelleil A."/>
            <person name="Cao P."/>
            <person name="Chapman S."/>
            <person name="Cusick C."/>
            <person name="Shea T."/>
            <person name="Young S."/>
            <person name="Neafsey D."/>
            <person name="Nusbaum C."/>
            <person name="Birren B."/>
        </authorList>
    </citation>
    <scope>NUCLEOTIDE SEQUENCE</scope>
    <source>
        <strain evidence="4">9E7_DIV0242</strain>
    </source>
</reference>
<keyword evidence="5" id="KW-1185">Reference proteome</keyword>
<protein>
    <recommendedName>
        <fullName evidence="2">HTH cro/C1-type domain-containing protein</fullName>
    </recommendedName>
</protein>
<dbReference type="InterPro" id="IPR001387">
    <property type="entry name" value="Cro/C1-type_HTH"/>
</dbReference>
<proteinExistence type="inferred from homology"/>
<evidence type="ECO:0000256" key="1">
    <source>
        <dbReference type="ARBA" id="ARBA00007227"/>
    </source>
</evidence>
<sequence>MNPYEKIRELTRERGLSVRELEKRLGFSNGYFSKWKNVSPNSEGLQKVADYFDVSVDYLLGRTDNQVTQKESSQTKPKVKILSRKMENLDDSQLDALDGLIDQFFDKNLVKVLMTIKKPDYNTATFIAHRVFGSFTDCSFPVNILQLCNNLYKTKLATYEEFADEIGKSIDYVAKTIGKNNDAFTLNRGGEFIIVFNDDIVDNVVKRIRFSIAHEVGHIMLSHFNDGDLVLTRGGLTEEKYKVLEIEADKFAQELLLPTFLVNEDSSIETLSKTFDVSKQVAKIALNAKQKYPWIKATLPYRALFRSKQNRIKFISLKSARLIEARDSMNFHSFIQRLWIKPNYYFCIHCKNVDKTLETEVFYCPICGSKELEVVSEKNYFLFHEQKEREMMSYSSLEVDNEGRLTENCPICSNDHVSDNYCSVCGIGVINSCSGMRKTNDNWNNGYEEEEACEGPLLGSDRYCPKCGCESTFSFNGLLKPWDYVSTNPSASTFQIDIADDQLPF</sequence>